<dbReference type="AlphaFoldDB" id="A0A1V6PYK2"/>
<keyword evidence="2" id="KW-1185">Reference proteome</keyword>
<name>A0A1V6PYK2_9EURO</name>
<evidence type="ECO:0000313" key="2">
    <source>
        <dbReference type="Proteomes" id="UP000191672"/>
    </source>
</evidence>
<reference evidence="2" key="1">
    <citation type="journal article" date="2017" name="Nat. Microbiol.">
        <title>Global analysis of biosynthetic gene clusters reveals vast potential of secondary metabolite production in Penicillium species.</title>
        <authorList>
            <person name="Nielsen J.C."/>
            <person name="Grijseels S."/>
            <person name="Prigent S."/>
            <person name="Ji B."/>
            <person name="Dainat J."/>
            <person name="Nielsen K.F."/>
            <person name="Frisvad J.C."/>
            <person name="Workman M."/>
            <person name="Nielsen J."/>
        </authorList>
    </citation>
    <scope>NUCLEOTIDE SEQUENCE [LARGE SCALE GENOMIC DNA]</scope>
    <source>
        <strain evidence="2">IBT 31811</strain>
    </source>
</reference>
<accession>A0A1V6PYK2</accession>
<evidence type="ECO:0000313" key="1">
    <source>
        <dbReference type="EMBL" id="OQD82035.1"/>
    </source>
</evidence>
<dbReference type="Proteomes" id="UP000191672">
    <property type="component" value="Unassembled WGS sequence"/>
</dbReference>
<proteinExistence type="predicted"/>
<protein>
    <submittedName>
        <fullName evidence="1">Uncharacterized protein</fullName>
    </submittedName>
</protein>
<dbReference type="EMBL" id="MDYN01000023">
    <property type="protein sequence ID" value="OQD82035.1"/>
    <property type="molecule type" value="Genomic_DNA"/>
</dbReference>
<gene>
    <name evidence="1" type="ORF">PENANT_c023G03933</name>
</gene>
<organism evidence="1 2">
    <name type="scientific">Penicillium antarcticum</name>
    <dbReference type="NCBI Taxonomy" id="416450"/>
    <lineage>
        <taxon>Eukaryota</taxon>
        <taxon>Fungi</taxon>
        <taxon>Dikarya</taxon>
        <taxon>Ascomycota</taxon>
        <taxon>Pezizomycotina</taxon>
        <taxon>Eurotiomycetes</taxon>
        <taxon>Eurotiomycetidae</taxon>
        <taxon>Eurotiales</taxon>
        <taxon>Aspergillaceae</taxon>
        <taxon>Penicillium</taxon>
    </lineage>
</organism>
<sequence>MISWPSWASLSGAVLICSASSIIDAAVR</sequence>
<comment type="caution">
    <text evidence="1">The sequence shown here is derived from an EMBL/GenBank/DDBJ whole genome shotgun (WGS) entry which is preliminary data.</text>
</comment>